<comment type="caution">
    <text evidence="5">The sequence shown here is derived from an EMBL/GenBank/DDBJ whole genome shotgun (WGS) entry which is preliminary data.</text>
</comment>
<dbReference type="SUPFAM" id="SSF54913">
    <property type="entry name" value="GlnB-like"/>
    <property type="match status" value="1"/>
</dbReference>
<dbReference type="AlphaFoldDB" id="A0A8J3N0M3"/>
<proteinExistence type="inferred from homology"/>
<evidence type="ECO:0000256" key="2">
    <source>
        <dbReference type="ARBA" id="ARBA00023122"/>
    </source>
</evidence>
<dbReference type="Pfam" id="PF02641">
    <property type="entry name" value="DUF190"/>
    <property type="match status" value="1"/>
</dbReference>
<dbReference type="Gene3D" id="3.30.70.120">
    <property type="match status" value="1"/>
</dbReference>
<dbReference type="RefSeq" id="WP_220203873.1">
    <property type="nucleotide sequence ID" value="NZ_BNJK01000001.1"/>
</dbReference>
<dbReference type="SUPFAM" id="SSF54631">
    <property type="entry name" value="CBS-domain pair"/>
    <property type="match status" value="2"/>
</dbReference>
<evidence type="ECO:0000259" key="4">
    <source>
        <dbReference type="PROSITE" id="PS51371"/>
    </source>
</evidence>
<dbReference type="InterPro" id="IPR003793">
    <property type="entry name" value="UPF0166"/>
</dbReference>
<dbReference type="InterPro" id="IPR000644">
    <property type="entry name" value="CBS_dom"/>
</dbReference>
<evidence type="ECO:0000256" key="3">
    <source>
        <dbReference type="PROSITE-ProRule" id="PRU00703"/>
    </source>
</evidence>
<name>A0A8J3N0M3_9CHLR</name>
<dbReference type="InterPro" id="IPR046342">
    <property type="entry name" value="CBS_dom_sf"/>
</dbReference>
<dbReference type="PROSITE" id="PS51371">
    <property type="entry name" value="CBS"/>
    <property type="match status" value="4"/>
</dbReference>
<keyword evidence="2 3" id="KW-0129">CBS domain</keyword>
<dbReference type="Gene3D" id="3.10.580.10">
    <property type="entry name" value="CBS-domain"/>
    <property type="match status" value="2"/>
</dbReference>
<dbReference type="EMBL" id="BNJK01000001">
    <property type="protein sequence ID" value="GHO93067.1"/>
    <property type="molecule type" value="Genomic_DNA"/>
</dbReference>
<accession>A0A8J3N0M3</accession>
<feature type="domain" description="CBS" evidence="4">
    <location>
        <begin position="303"/>
        <end position="360"/>
    </location>
</feature>
<evidence type="ECO:0000313" key="6">
    <source>
        <dbReference type="Proteomes" id="UP000597444"/>
    </source>
</evidence>
<evidence type="ECO:0000256" key="1">
    <source>
        <dbReference type="ARBA" id="ARBA00010554"/>
    </source>
</evidence>
<feature type="domain" description="CBS" evidence="4">
    <location>
        <begin position="127"/>
        <end position="183"/>
    </location>
</feature>
<feature type="domain" description="CBS" evidence="4">
    <location>
        <begin position="216"/>
        <end position="274"/>
    </location>
</feature>
<dbReference type="PANTHER" id="PTHR43080">
    <property type="entry name" value="CBS DOMAIN-CONTAINING PROTEIN CBSX3, MITOCHONDRIAL"/>
    <property type="match status" value="1"/>
</dbReference>
<dbReference type="PANTHER" id="PTHR43080:SF2">
    <property type="entry name" value="CBS DOMAIN-CONTAINING PROTEIN"/>
    <property type="match status" value="1"/>
</dbReference>
<dbReference type="InterPro" id="IPR051257">
    <property type="entry name" value="Diverse_CBS-Domain"/>
</dbReference>
<sequence>MSLLRRGTALVLTIYLGESDQWQGKPAYVAIVQFLREQRCAGATVLRALAGYGAGLRLHERGAGRWSSDAPVVIQVIDQPGRLRRLLPHLQEMVGGGLITLYEVEVHKYTHARSRGLPTNLPVTQVMETEVTTVHLDTPVAMIINLLMDAPFRALPVVDEQRHLQGIISTGDLIRADLLPVRRGVARTALSLDSRTAETVANPLAQASNLQAQDVMNRQVRSISRDTLLSEAARMMVETGLKRLPVVGPDQTLQGMLSRSDMLQVIVTSPLMSTQASSRTQPLTQTKPLANMPVQQQPVVAYMQTEVATVDEQTLLADVIDALILSSTKRIVVVDAERRVRGIISDIDILTRLQEEVRPGIVRLFTNWARGKPGHLPTGALHTSTGKVRVAADVMNRDVVTVGEESETVQQALERMMATGRKILPVVDAQEHLQGVIGRSDLLHLLLEEG</sequence>
<evidence type="ECO:0000313" key="5">
    <source>
        <dbReference type="EMBL" id="GHO93067.1"/>
    </source>
</evidence>
<dbReference type="SMART" id="SM00116">
    <property type="entry name" value="CBS"/>
    <property type="match status" value="4"/>
</dbReference>
<reference evidence="5" key="1">
    <citation type="submission" date="2020-10" db="EMBL/GenBank/DDBJ databases">
        <title>Taxonomic study of unclassified bacteria belonging to the class Ktedonobacteria.</title>
        <authorList>
            <person name="Yabe S."/>
            <person name="Wang C.M."/>
            <person name="Zheng Y."/>
            <person name="Sakai Y."/>
            <person name="Cavaletti L."/>
            <person name="Monciardini P."/>
            <person name="Donadio S."/>
        </authorList>
    </citation>
    <scope>NUCLEOTIDE SEQUENCE</scope>
    <source>
        <strain evidence="5">ID150040</strain>
    </source>
</reference>
<dbReference type="Pfam" id="PF00571">
    <property type="entry name" value="CBS"/>
    <property type="match status" value="4"/>
</dbReference>
<protein>
    <recommendedName>
        <fullName evidence="4">CBS domain-containing protein</fullName>
    </recommendedName>
</protein>
<gene>
    <name evidence="5" type="ORF">KSF_031150</name>
</gene>
<dbReference type="InterPro" id="IPR015867">
    <property type="entry name" value="N-reg_PII/ATP_PRibTrfase_C"/>
</dbReference>
<dbReference type="Proteomes" id="UP000597444">
    <property type="component" value="Unassembled WGS sequence"/>
</dbReference>
<keyword evidence="6" id="KW-1185">Reference proteome</keyword>
<organism evidence="5 6">
    <name type="scientific">Reticulibacter mediterranei</name>
    <dbReference type="NCBI Taxonomy" id="2778369"/>
    <lineage>
        <taxon>Bacteria</taxon>
        <taxon>Bacillati</taxon>
        <taxon>Chloroflexota</taxon>
        <taxon>Ktedonobacteria</taxon>
        <taxon>Ktedonobacterales</taxon>
        <taxon>Reticulibacteraceae</taxon>
        <taxon>Reticulibacter</taxon>
    </lineage>
</organism>
<comment type="similarity">
    <text evidence="1">Belongs to the UPF0166 family.</text>
</comment>
<dbReference type="InterPro" id="IPR011322">
    <property type="entry name" value="N-reg_PII-like_a/b"/>
</dbReference>
<feature type="domain" description="CBS" evidence="4">
    <location>
        <begin position="395"/>
        <end position="450"/>
    </location>
</feature>